<evidence type="ECO:0000313" key="12">
    <source>
        <dbReference type="EMBL" id="KAF4617552.1"/>
    </source>
</evidence>
<proteinExistence type="inferred from homology"/>
<dbReference type="EMBL" id="JAACJL010000030">
    <property type="protein sequence ID" value="KAF4617552.1"/>
    <property type="molecule type" value="Genomic_DNA"/>
</dbReference>
<dbReference type="InterPro" id="IPR041054">
    <property type="entry name" value="Rrp40_N_euk"/>
</dbReference>
<evidence type="ECO:0000256" key="9">
    <source>
        <dbReference type="ARBA" id="ARBA00030615"/>
    </source>
</evidence>
<dbReference type="SUPFAM" id="SSF54791">
    <property type="entry name" value="Eukaryotic type KH-domain (KH-domain type I)"/>
    <property type="match status" value="1"/>
</dbReference>
<evidence type="ECO:0000256" key="5">
    <source>
        <dbReference type="ARBA" id="ARBA00022552"/>
    </source>
</evidence>
<dbReference type="PANTHER" id="PTHR21321:SF1">
    <property type="entry name" value="EXOSOME COMPLEX COMPONENT RRP40"/>
    <property type="match status" value="1"/>
</dbReference>
<dbReference type="GO" id="GO:0034475">
    <property type="term" value="P:U4 snRNA 3'-end processing"/>
    <property type="evidence" value="ECO:0007669"/>
    <property type="project" value="TreeGrafter"/>
</dbReference>
<evidence type="ECO:0000256" key="6">
    <source>
        <dbReference type="ARBA" id="ARBA00022835"/>
    </source>
</evidence>
<dbReference type="SUPFAM" id="SSF50249">
    <property type="entry name" value="Nucleic acid-binding proteins"/>
    <property type="match status" value="1"/>
</dbReference>
<evidence type="ECO:0000256" key="4">
    <source>
        <dbReference type="ARBA" id="ARBA00022490"/>
    </source>
</evidence>
<dbReference type="InterPro" id="IPR004088">
    <property type="entry name" value="KH_dom_type_1"/>
</dbReference>
<dbReference type="CDD" id="cd22526">
    <property type="entry name" value="KH-I_Rrp40"/>
    <property type="match status" value="1"/>
</dbReference>
<dbReference type="GO" id="GO:0071034">
    <property type="term" value="P:CUT catabolic process"/>
    <property type="evidence" value="ECO:0007669"/>
    <property type="project" value="TreeGrafter"/>
</dbReference>
<dbReference type="GO" id="GO:0005730">
    <property type="term" value="C:nucleolus"/>
    <property type="evidence" value="ECO:0007669"/>
    <property type="project" value="UniProtKB-SubCell"/>
</dbReference>
<dbReference type="GO" id="GO:0000177">
    <property type="term" value="C:cytoplasmic exosome (RNase complex)"/>
    <property type="evidence" value="ECO:0007669"/>
    <property type="project" value="TreeGrafter"/>
</dbReference>
<name>A0A8H4QUF1_9AGAR</name>
<dbReference type="InterPro" id="IPR026699">
    <property type="entry name" value="Exosome_RNA_bind1/RRP40/RRP4"/>
</dbReference>
<dbReference type="FunFam" id="2.40.50.140:FF:000112">
    <property type="entry name" value="Exosome complex component RRP40"/>
    <property type="match status" value="1"/>
</dbReference>
<comment type="subcellular location">
    <subcellularLocation>
        <location evidence="1">Cytoplasm</location>
    </subcellularLocation>
    <subcellularLocation>
        <location evidence="2">Nucleus</location>
        <location evidence="2">Nucleolus</location>
    </subcellularLocation>
</comment>
<keyword evidence="5" id="KW-0698">rRNA processing</keyword>
<keyword evidence="7" id="KW-0694">RNA-binding</keyword>
<dbReference type="Gene3D" id="2.40.50.140">
    <property type="entry name" value="Nucleic acid-binding proteins"/>
    <property type="match status" value="1"/>
</dbReference>
<dbReference type="InterPro" id="IPR037319">
    <property type="entry name" value="Rrp40_S1"/>
</dbReference>
<evidence type="ECO:0000259" key="11">
    <source>
        <dbReference type="Pfam" id="PF18311"/>
    </source>
</evidence>
<feature type="domain" description="Exosome complex exonuclease Rrp40 N-terminal" evidence="11">
    <location>
        <begin position="29"/>
        <end position="77"/>
    </location>
</feature>
<evidence type="ECO:0000256" key="8">
    <source>
        <dbReference type="ARBA" id="ARBA00023242"/>
    </source>
</evidence>
<dbReference type="GO" id="GO:0071035">
    <property type="term" value="P:nuclear polyadenylation-dependent rRNA catabolic process"/>
    <property type="evidence" value="ECO:0007669"/>
    <property type="project" value="TreeGrafter"/>
</dbReference>
<dbReference type="InterPro" id="IPR036612">
    <property type="entry name" value="KH_dom_type_1_sf"/>
</dbReference>
<dbReference type="GO" id="GO:0071051">
    <property type="term" value="P:poly(A)-dependent snoRNA 3'-end processing"/>
    <property type="evidence" value="ECO:0007669"/>
    <property type="project" value="TreeGrafter"/>
</dbReference>
<evidence type="ECO:0000256" key="1">
    <source>
        <dbReference type="ARBA" id="ARBA00004496"/>
    </source>
</evidence>
<reference evidence="12 13" key="1">
    <citation type="submission" date="2019-12" db="EMBL/GenBank/DDBJ databases">
        <authorList>
            <person name="Floudas D."/>
            <person name="Bentzer J."/>
            <person name="Ahren D."/>
            <person name="Johansson T."/>
            <person name="Persson P."/>
            <person name="Tunlid A."/>
        </authorList>
    </citation>
    <scope>NUCLEOTIDE SEQUENCE [LARGE SCALE GENOMIC DNA]</scope>
    <source>
        <strain evidence="12 13">CBS 102.39</strain>
    </source>
</reference>
<dbReference type="Pfam" id="PF18311">
    <property type="entry name" value="Rrp40_N"/>
    <property type="match status" value="1"/>
</dbReference>
<evidence type="ECO:0000256" key="3">
    <source>
        <dbReference type="ARBA" id="ARBA00007841"/>
    </source>
</evidence>
<evidence type="ECO:0000256" key="7">
    <source>
        <dbReference type="ARBA" id="ARBA00022884"/>
    </source>
</evidence>
<feature type="domain" description="K Homology" evidence="10">
    <location>
        <begin position="166"/>
        <end position="213"/>
    </location>
</feature>
<comment type="similarity">
    <text evidence="3">Belongs to the RRP40 family.</text>
</comment>
<dbReference type="Gene3D" id="3.30.1370.10">
    <property type="entry name" value="K Homology domain, type 1"/>
    <property type="match status" value="1"/>
</dbReference>
<evidence type="ECO:0000259" key="10">
    <source>
        <dbReference type="Pfam" id="PF15985"/>
    </source>
</evidence>
<evidence type="ECO:0000313" key="13">
    <source>
        <dbReference type="Proteomes" id="UP000521872"/>
    </source>
</evidence>
<dbReference type="GO" id="GO:0000467">
    <property type="term" value="P:exonucleolytic trimming to generate mature 3'-end of 5.8S rRNA from tricistronic rRNA transcript (SSU-rRNA, 5.8S rRNA, LSU-rRNA)"/>
    <property type="evidence" value="ECO:0007669"/>
    <property type="project" value="TreeGrafter"/>
</dbReference>
<dbReference type="GO" id="GO:0003723">
    <property type="term" value="F:RNA binding"/>
    <property type="evidence" value="ECO:0007669"/>
    <property type="project" value="UniProtKB-KW"/>
</dbReference>
<dbReference type="CDD" id="cd05790">
    <property type="entry name" value="S1_Rrp40"/>
    <property type="match status" value="1"/>
</dbReference>
<gene>
    <name evidence="12" type="ORF">D9613_005979</name>
</gene>
<dbReference type="Pfam" id="PF21262">
    <property type="entry name" value="RRP40_S1"/>
    <property type="match status" value="1"/>
</dbReference>
<dbReference type="InterPro" id="IPR049469">
    <property type="entry name" value="RRP40_KH-I"/>
</dbReference>
<dbReference type="Pfam" id="PF15985">
    <property type="entry name" value="KH_6"/>
    <property type="match status" value="1"/>
</dbReference>
<protein>
    <recommendedName>
        <fullName evidence="9">Ribosomal RNA-processing protein 40</fullName>
    </recommendedName>
</protein>
<dbReference type="AlphaFoldDB" id="A0A8H4QUF1"/>
<dbReference type="PANTHER" id="PTHR21321">
    <property type="entry name" value="PNAS-3 RELATED"/>
    <property type="match status" value="1"/>
</dbReference>
<sequence>MISASDIPNQTIMSFVFPGDHVPAQHVNLKLGPGLLLSQDTNYSSNRDVPTVIATRAGELHHSANCSKWWIEGNSRRYVPAPQEPVIGSVVQRIGEAYRVDIGGAHVASLDSLAFEGATKRNKPNLKVGSLVYARVSLAHKDMDPELECFDAQTRKSEGFGELKGGFVVRCSLKMCRDLLDPKHFLLPLLGGRFPLEAAVGLNGRVWVSAKETKQTIAIIRCIEAADPDGGGLSVKGIKALLDTLDV</sequence>
<dbReference type="InterPro" id="IPR012340">
    <property type="entry name" value="NA-bd_OB-fold"/>
</dbReference>
<keyword evidence="8" id="KW-0539">Nucleus</keyword>
<keyword evidence="4" id="KW-0963">Cytoplasm</keyword>
<organism evidence="12 13">
    <name type="scientific">Agrocybe pediades</name>
    <dbReference type="NCBI Taxonomy" id="84607"/>
    <lineage>
        <taxon>Eukaryota</taxon>
        <taxon>Fungi</taxon>
        <taxon>Dikarya</taxon>
        <taxon>Basidiomycota</taxon>
        <taxon>Agaricomycotina</taxon>
        <taxon>Agaricomycetes</taxon>
        <taxon>Agaricomycetidae</taxon>
        <taxon>Agaricales</taxon>
        <taxon>Agaricineae</taxon>
        <taxon>Strophariaceae</taxon>
        <taxon>Agrocybe</taxon>
    </lineage>
</organism>
<dbReference type="GO" id="GO:0071038">
    <property type="term" value="P:TRAMP-dependent tRNA surveillance pathway"/>
    <property type="evidence" value="ECO:0007669"/>
    <property type="project" value="TreeGrafter"/>
</dbReference>
<evidence type="ECO:0000256" key="2">
    <source>
        <dbReference type="ARBA" id="ARBA00004604"/>
    </source>
</evidence>
<keyword evidence="6" id="KW-0271">Exosome</keyword>
<keyword evidence="13" id="KW-1185">Reference proteome</keyword>
<comment type="caution">
    <text evidence="12">The sequence shown here is derived from an EMBL/GenBank/DDBJ whole genome shotgun (WGS) entry which is preliminary data.</text>
</comment>
<accession>A0A8H4QUF1</accession>
<dbReference type="GO" id="GO:0000176">
    <property type="term" value="C:nuclear exosome (RNase complex)"/>
    <property type="evidence" value="ECO:0007669"/>
    <property type="project" value="TreeGrafter"/>
</dbReference>
<dbReference type="Proteomes" id="UP000521872">
    <property type="component" value="Unassembled WGS sequence"/>
</dbReference>